<organism evidence="3 4">
    <name type="scientific">Jimgerdemannia flammicorona</name>
    <dbReference type="NCBI Taxonomy" id="994334"/>
    <lineage>
        <taxon>Eukaryota</taxon>
        <taxon>Fungi</taxon>
        <taxon>Fungi incertae sedis</taxon>
        <taxon>Mucoromycota</taxon>
        <taxon>Mucoromycotina</taxon>
        <taxon>Endogonomycetes</taxon>
        <taxon>Endogonales</taxon>
        <taxon>Endogonaceae</taxon>
        <taxon>Jimgerdemannia</taxon>
    </lineage>
</organism>
<dbReference type="AlphaFoldDB" id="A0A433QDP0"/>
<evidence type="ECO:0000256" key="1">
    <source>
        <dbReference type="PROSITE-ProRule" id="PRU10141"/>
    </source>
</evidence>
<evidence type="ECO:0000313" key="3">
    <source>
        <dbReference type="EMBL" id="RUS27872.1"/>
    </source>
</evidence>
<keyword evidence="4" id="KW-1185">Reference proteome</keyword>
<dbReference type="InterPro" id="IPR011009">
    <property type="entry name" value="Kinase-like_dom_sf"/>
</dbReference>
<dbReference type="SMART" id="SM00220">
    <property type="entry name" value="S_TKc"/>
    <property type="match status" value="1"/>
</dbReference>
<keyword evidence="1" id="KW-0547">Nucleotide-binding</keyword>
<name>A0A433QDP0_9FUNG</name>
<feature type="domain" description="Protein kinase" evidence="2">
    <location>
        <begin position="64"/>
        <end position="388"/>
    </location>
</feature>
<dbReference type="GO" id="GO:0004672">
    <property type="term" value="F:protein kinase activity"/>
    <property type="evidence" value="ECO:0007669"/>
    <property type="project" value="InterPro"/>
</dbReference>
<dbReference type="InterPro" id="IPR000719">
    <property type="entry name" value="Prot_kinase_dom"/>
</dbReference>
<feature type="binding site" evidence="1">
    <location>
        <position position="93"/>
    </location>
    <ligand>
        <name>ATP</name>
        <dbReference type="ChEBI" id="CHEBI:30616"/>
    </ligand>
</feature>
<dbReference type="PROSITE" id="PS00107">
    <property type="entry name" value="PROTEIN_KINASE_ATP"/>
    <property type="match status" value="1"/>
</dbReference>
<dbReference type="Gene3D" id="1.10.510.10">
    <property type="entry name" value="Transferase(Phosphotransferase) domain 1"/>
    <property type="match status" value="1"/>
</dbReference>
<dbReference type="SUPFAM" id="SSF56112">
    <property type="entry name" value="Protein kinase-like (PK-like)"/>
    <property type="match status" value="1"/>
</dbReference>
<protein>
    <recommendedName>
        <fullName evidence="2">Protein kinase domain-containing protein</fullName>
    </recommendedName>
</protein>
<dbReference type="InterPro" id="IPR017441">
    <property type="entry name" value="Protein_kinase_ATP_BS"/>
</dbReference>
<dbReference type="Proteomes" id="UP000274822">
    <property type="component" value="Unassembled WGS sequence"/>
</dbReference>
<dbReference type="PROSITE" id="PS50011">
    <property type="entry name" value="PROTEIN_KINASE_DOM"/>
    <property type="match status" value="1"/>
</dbReference>
<evidence type="ECO:0000259" key="2">
    <source>
        <dbReference type="PROSITE" id="PS50011"/>
    </source>
</evidence>
<keyword evidence="1" id="KW-0067">ATP-binding</keyword>
<evidence type="ECO:0000313" key="4">
    <source>
        <dbReference type="Proteomes" id="UP000274822"/>
    </source>
</evidence>
<reference evidence="3 4" key="1">
    <citation type="journal article" date="2018" name="New Phytol.">
        <title>Phylogenomics of Endogonaceae and evolution of mycorrhizas within Mucoromycota.</title>
        <authorList>
            <person name="Chang Y."/>
            <person name="Desiro A."/>
            <person name="Na H."/>
            <person name="Sandor L."/>
            <person name="Lipzen A."/>
            <person name="Clum A."/>
            <person name="Barry K."/>
            <person name="Grigoriev I.V."/>
            <person name="Martin F.M."/>
            <person name="Stajich J.E."/>
            <person name="Smith M.E."/>
            <person name="Bonito G."/>
            <person name="Spatafora J.W."/>
        </authorList>
    </citation>
    <scope>NUCLEOTIDE SEQUENCE [LARGE SCALE GENOMIC DNA]</scope>
    <source>
        <strain evidence="3 4">AD002</strain>
    </source>
</reference>
<dbReference type="EMBL" id="RBNJ01007606">
    <property type="protein sequence ID" value="RUS27872.1"/>
    <property type="molecule type" value="Genomic_DNA"/>
</dbReference>
<dbReference type="GO" id="GO:0005524">
    <property type="term" value="F:ATP binding"/>
    <property type="evidence" value="ECO:0007669"/>
    <property type="project" value="UniProtKB-UniRule"/>
</dbReference>
<gene>
    <name evidence="3" type="ORF">BC938DRAFT_482621</name>
</gene>
<proteinExistence type="predicted"/>
<sequence length="388" mass="43732">MTNERLQRLLAKLKPFDELHDEHITEMKNWKAAFPNDETLLTHLEKLSVPELVDRLVWIPPSHYTDLEPLGQGGFATVYKAKLVAKNIEVAMKELDPLRISEVCIDLGYPAIRAIFFFSDNCLYPKIHLQTMFILQLVMAVICDNVYATLSVHGLTQIQDTGKYLIVMELAEKGTLEQFSGYDNWWQVAEMADSLSGCLAQFHALGFRHGDLHPEKTRSFIAARQKRYNQASESGDFNSAHTIITWPSTTRQSTNVPIISTTSMTRQPNNALKISTFPTFPISTTITDSPISTLISITFDTPYSVSSTSQPCRKFSLHQSQYHTPESLQEITREVSRTMTLDGQAADLKPGGMGDRPIKDLIGRSWQKLAPFGISARRIFGQIFCCPQ</sequence>
<comment type="caution">
    <text evidence="3">The sequence shown here is derived from an EMBL/GenBank/DDBJ whole genome shotgun (WGS) entry which is preliminary data.</text>
</comment>
<accession>A0A433QDP0</accession>